<dbReference type="InterPro" id="IPR043128">
    <property type="entry name" value="Rev_trsase/Diguanyl_cyclase"/>
</dbReference>
<reference evidence="4" key="1">
    <citation type="submission" date="2022-01" db="EMBL/GenBank/DDBJ databases">
        <title>Antribacter sp. nov., isolated from Guizhou of China.</title>
        <authorList>
            <person name="Chengliang C."/>
            <person name="Ya Z."/>
        </authorList>
    </citation>
    <scope>NUCLEOTIDE SEQUENCE</scope>
    <source>
        <strain evidence="4">KLBMP 9083</strain>
    </source>
</reference>
<dbReference type="InterPro" id="IPR029787">
    <property type="entry name" value="Nucleotide_cyclase"/>
</dbReference>
<protein>
    <submittedName>
        <fullName evidence="4">GGDEF domain-containing protein</fullName>
    </submittedName>
</protein>
<dbReference type="PROSITE" id="PS50887">
    <property type="entry name" value="GGDEF"/>
    <property type="match status" value="1"/>
</dbReference>
<dbReference type="SMART" id="SM00267">
    <property type="entry name" value="GGDEF"/>
    <property type="match status" value="1"/>
</dbReference>
<dbReference type="Proteomes" id="UP001165405">
    <property type="component" value="Unassembled WGS sequence"/>
</dbReference>
<dbReference type="PANTHER" id="PTHR46663">
    <property type="entry name" value="DIGUANYLATE CYCLASE DGCT-RELATED"/>
    <property type="match status" value="1"/>
</dbReference>
<dbReference type="NCBIfam" id="TIGR00254">
    <property type="entry name" value="GGDEF"/>
    <property type="match status" value="1"/>
</dbReference>
<dbReference type="CDD" id="cd01949">
    <property type="entry name" value="GGDEF"/>
    <property type="match status" value="1"/>
</dbReference>
<name>A0AA41QI31_9MICO</name>
<comment type="caution">
    <text evidence="4">The sequence shown here is derived from an EMBL/GenBank/DDBJ whole genome shotgun (WGS) entry which is preliminary data.</text>
</comment>
<dbReference type="SUPFAM" id="SSF55464">
    <property type="entry name" value="Origin of replication-binding domain, RBD-like"/>
    <property type="match status" value="1"/>
</dbReference>
<feature type="transmembrane region" description="Helical" evidence="2">
    <location>
        <begin position="91"/>
        <end position="110"/>
    </location>
</feature>
<evidence type="ECO:0000256" key="1">
    <source>
        <dbReference type="SAM" id="MobiDB-lite"/>
    </source>
</evidence>
<dbReference type="Pfam" id="PF00990">
    <property type="entry name" value="GGDEF"/>
    <property type="match status" value="1"/>
</dbReference>
<feature type="region of interest" description="Disordered" evidence="1">
    <location>
        <begin position="298"/>
        <end position="331"/>
    </location>
</feature>
<dbReference type="PANTHER" id="PTHR46663:SF2">
    <property type="entry name" value="GGDEF DOMAIN-CONTAINING PROTEIN"/>
    <property type="match status" value="1"/>
</dbReference>
<keyword evidence="2" id="KW-0472">Membrane</keyword>
<keyword evidence="5" id="KW-1185">Reference proteome</keyword>
<organism evidence="4 5">
    <name type="scientific">Antribacter soli</name>
    <dbReference type="NCBI Taxonomy" id="2910976"/>
    <lineage>
        <taxon>Bacteria</taxon>
        <taxon>Bacillati</taxon>
        <taxon>Actinomycetota</taxon>
        <taxon>Actinomycetes</taxon>
        <taxon>Micrococcales</taxon>
        <taxon>Promicromonosporaceae</taxon>
        <taxon>Antribacter</taxon>
    </lineage>
</organism>
<evidence type="ECO:0000259" key="3">
    <source>
        <dbReference type="PROSITE" id="PS50887"/>
    </source>
</evidence>
<sequence>MADLVTAGLTLACPWASWPAGRTAVLAWPAFTLIGLSTWAFGGFAAGTGPFFVLFFAWLGLHHEPKVILRCAPLAAVAYAVPLAVSGADARLVGTTVILMPIAVGVGLIISARVRALAQAQELLAFQATHDPLTDLPNRALAMRTLHAALSRAQRTGDLIAVMFIDLDGFKTVNDTHGHQAGDAVLRTVADRLRANSRAGDAAARLGGDEFVVVLEPVDREASAVAAAQRIIRAVSRPIPVGDSNEVRVGASVGLTFNLDAATDADAVLNEADQAAYRAKNSGRGRVVVFSSTEGDLAEPVRVPASTRERNATERGGGNDDRATRRPASTRVEPADLFDVGMQAPPVGTVEVYLPAPLSLSFANEAMASSSNPRGGAHLEQLTNLYVDAVDAAVRWLQREAGHVEVADGVTHPAQLSITRVAHTRIPGRNFSQLHAHLYVGPVGTSLEDGQTYPVNRSRLDGALESLYAEHRSTLERTTAALGFRWGPVPNHHPTHHEIIVPPFAEHLSDDLRADCPPVYTGVKRLYADAQARRLDVE</sequence>
<accession>A0AA41QI31</accession>
<keyword evidence="2" id="KW-0812">Transmembrane</keyword>
<feature type="domain" description="GGDEF" evidence="3">
    <location>
        <begin position="158"/>
        <end position="292"/>
    </location>
</feature>
<dbReference type="FunFam" id="3.30.70.270:FF:000001">
    <property type="entry name" value="Diguanylate cyclase domain protein"/>
    <property type="match status" value="1"/>
</dbReference>
<keyword evidence="2" id="KW-1133">Transmembrane helix</keyword>
<feature type="transmembrane region" description="Helical" evidence="2">
    <location>
        <begin position="37"/>
        <end position="60"/>
    </location>
</feature>
<evidence type="ECO:0000256" key="2">
    <source>
        <dbReference type="SAM" id="Phobius"/>
    </source>
</evidence>
<proteinExistence type="predicted"/>
<dbReference type="InterPro" id="IPR052163">
    <property type="entry name" value="DGC-Regulatory_Protein"/>
</dbReference>
<dbReference type="SUPFAM" id="SSF55073">
    <property type="entry name" value="Nucleotide cyclase"/>
    <property type="match status" value="1"/>
</dbReference>
<evidence type="ECO:0000313" key="4">
    <source>
        <dbReference type="EMBL" id="MCF4123578.1"/>
    </source>
</evidence>
<feature type="compositionally biased region" description="Basic and acidic residues" evidence="1">
    <location>
        <begin position="307"/>
        <end position="324"/>
    </location>
</feature>
<dbReference type="AlphaFoldDB" id="A0AA41QI31"/>
<dbReference type="RefSeq" id="WP_236091330.1">
    <property type="nucleotide sequence ID" value="NZ_JAKGSG010000064.1"/>
</dbReference>
<dbReference type="Gene3D" id="3.30.70.270">
    <property type="match status" value="1"/>
</dbReference>
<dbReference type="EMBL" id="JAKGSG010000064">
    <property type="protein sequence ID" value="MCF4123578.1"/>
    <property type="molecule type" value="Genomic_DNA"/>
</dbReference>
<gene>
    <name evidence="4" type="ORF">L1785_21650</name>
</gene>
<feature type="transmembrane region" description="Helical" evidence="2">
    <location>
        <begin position="67"/>
        <end position="85"/>
    </location>
</feature>
<dbReference type="InterPro" id="IPR000160">
    <property type="entry name" value="GGDEF_dom"/>
</dbReference>
<evidence type="ECO:0000313" key="5">
    <source>
        <dbReference type="Proteomes" id="UP001165405"/>
    </source>
</evidence>